<dbReference type="SUPFAM" id="SSF48371">
    <property type="entry name" value="ARM repeat"/>
    <property type="match status" value="1"/>
</dbReference>
<protein>
    <submittedName>
        <fullName evidence="1">Uncharacterized protein</fullName>
    </submittedName>
</protein>
<dbReference type="OrthoDB" id="5954824at2759"/>
<accession>A0A8J1TDW1</accession>
<dbReference type="GO" id="GO:0030544">
    <property type="term" value="F:Hsp70 protein binding"/>
    <property type="evidence" value="ECO:0007669"/>
    <property type="project" value="TreeGrafter"/>
</dbReference>
<dbReference type="Pfam" id="PF10274">
    <property type="entry name" value="ParcG"/>
    <property type="match status" value="2"/>
</dbReference>
<dbReference type="InterPro" id="IPR019399">
    <property type="entry name" value="Parkin_co-regulated_protein"/>
</dbReference>
<dbReference type="Proteomes" id="UP000749559">
    <property type="component" value="Unassembled WGS sequence"/>
</dbReference>
<evidence type="ECO:0000313" key="1">
    <source>
        <dbReference type="EMBL" id="CAH1798523.1"/>
    </source>
</evidence>
<evidence type="ECO:0000313" key="2">
    <source>
        <dbReference type="Proteomes" id="UP000749559"/>
    </source>
</evidence>
<comment type="caution">
    <text evidence="1">The sequence shown here is derived from an EMBL/GenBank/DDBJ whole genome shotgun (WGS) entry which is preliminary data.</text>
</comment>
<sequence>MTTKANDAFTIKSLMKNADVGSPHKAGAFKPRHTTPTQFRKCYERGDFPIALEHDTKGNKIAWKVEIEKLDYHHYLPLFFDGLRETTHPYEFFARQGVHDMLEHGGSKILPVIPQLIIPIKNALETRTPKVLCTTLKVMQHLVVSGEHIGEALVPYYRQILPVLNIFKSKNLNTGDGIDYSQQRRENIGDLIDETLTAFEKHGGEDAFINIKYLIPTYESLNTGDGIDYSQQRRENIGDLVGETLSAFERHGGEDAFINIKYLIPTYESCIVN</sequence>
<name>A0A8J1TDW1_OWEFU</name>
<organism evidence="1 2">
    <name type="scientific">Owenia fusiformis</name>
    <name type="common">Polychaete worm</name>
    <dbReference type="NCBI Taxonomy" id="6347"/>
    <lineage>
        <taxon>Eukaryota</taxon>
        <taxon>Metazoa</taxon>
        <taxon>Spiralia</taxon>
        <taxon>Lophotrochozoa</taxon>
        <taxon>Annelida</taxon>
        <taxon>Polychaeta</taxon>
        <taxon>Sedentaria</taxon>
        <taxon>Canalipalpata</taxon>
        <taxon>Sabellida</taxon>
        <taxon>Oweniida</taxon>
        <taxon>Oweniidae</taxon>
        <taxon>Owenia</taxon>
    </lineage>
</organism>
<proteinExistence type="predicted"/>
<dbReference type="AlphaFoldDB" id="A0A8J1TDW1"/>
<dbReference type="GO" id="GO:0051879">
    <property type="term" value="F:Hsp90 protein binding"/>
    <property type="evidence" value="ECO:0007669"/>
    <property type="project" value="TreeGrafter"/>
</dbReference>
<gene>
    <name evidence="1" type="ORF">OFUS_LOCUS22664</name>
</gene>
<reference evidence="1" key="1">
    <citation type="submission" date="2022-03" db="EMBL/GenBank/DDBJ databases">
        <authorList>
            <person name="Martin C."/>
        </authorList>
    </citation>
    <scope>NUCLEOTIDE SEQUENCE</scope>
</reference>
<keyword evidence="2" id="KW-1185">Reference proteome</keyword>
<dbReference type="PANTHER" id="PTHR21207">
    <property type="entry name" value="PARKIN COREGULATED GENE PROTEIN PARK2 COREGULATED"/>
    <property type="match status" value="1"/>
</dbReference>
<dbReference type="EMBL" id="CAIIXF020000011">
    <property type="protein sequence ID" value="CAH1798523.1"/>
    <property type="molecule type" value="Genomic_DNA"/>
</dbReference>
<dbReference type="InterPro" id="IPR016024">
    <property type="entry name" value="ARM-type_fold"/>
</dbReference>
<dbReference type="PANTHER" id="PTHR21207:SF2">
    <property type="entry name" value="PARKIN COREGULATED GENE PROTEIN"/>
    <property type="match status" value="1"/>
</dbReference>